<dbReference type="EMBL" id="LAZR01001021">
    <property type="protein sequence ID" value="KKN52395.1"/>
    <property type="molecule type" value="Genomic_DNA"/>
</dbReference>
<dbReference type="AlphaFoldDB" id="A0A0F9R782"/>
<evidence type="ECO:0000259" key="1">
    <source>
        <dbReference type="Pfam" id="PF12705"/>
    </source>
</evidence>
<gene>
    <name evidence="2" type="ORF">LCGC14_0613120</name>
</gene>
<dbReference type="Pfam" id="PF12705">
    <property type="entry name" value="PDDEXK_1"/>
    <property type="match status" value="1"/>
</dbReference>
<dbReference type="InterPro" id="IPR038726">
    <property type="entry name" value="PDDEXK_AddAB-type"/>
</dbReference>
<proteinExistence type="predicted"/>
<feature type="domain" description="PD-(D/E)XK endonuclease-like" evidence="1">
    <location>
        <begin position="4"/>
        <end position="208"/>
    </location>
</feature>
<sequence>MRCTFLDCAYKFFCEYVLRMTPKKEPVYFRWGRIVHAGASCRDHGLPIEDAIKEERLSAEKKCLPPAELTATDEMCTLLPYVLNAHMLRWHEDDKHYETLGGEDYGGKFSLELPSGWLFQGKIDRIVRDVRSGKILNWERKTAAAIDDDYFEDLLLDSQPKGYLLATQRVFGFDAKGTVYDLYGKPGIKHKKWQTREMYIEELQEKYLLDRVKLFQRQRMPFDQEEIDAYYWDITNVSRMIEWCLAEAIWPKHHPRNRIGGCCYKPYCLRGDDSKFRIRTSEEFNPELV</sequence>
<accession>A0A0F9R782</accession>
<protein>
    <recommendedName>
        <fullName evidence="1">PD-(D/E)XK endonuclease-like domain-containing protein</fullName>
    </recommendedName>
</protein>
<evidence type="ECO:0000313" key="2">
    <source>
        <dbReference type="EMBL" id="KKN52395.1"/>
    </source>
</evidence>
<reference evidence="2" key="1">
    <citation type="journal article" date="2015" name="Nature">
        <title>Complex archaea that bridge the gap between prokaryotes and eukaryotes.</title>
        <authorList>
            <person name="Spang A."/>
            <person name="Saw J.H."/>
            <person name="Jorgensen S.L."/>
            <person name="Zaremba-Niedzwiedzka K."/>
            <person name="Martijn J."/>
            <person name="Lind A.E."/>
            <person name="van Eijk R."/>
            <person name="Schleper C."/>
            <person name="Guy L."/>
            <person name="Ettema T.J."/>
        </authorList>
    </citation>
    <scope>NUCLEOTIDE SEQUENCE</scope>
</reference>
<comment type="caution">
    <text evidence="2">The sequence shown here is derived from an EMBL/GenBank/DDBJ whole genome shotgun (WGS) entry which is preliminary data.</text>
</comment>
<name>A0A0F9R782_9ZZZZ</name>
<organism evidence="2">
    <name type="scientific">marine sediment metagenome</name>
    <dbReference type="NCBI Taxonomy" id="412755"/>
    <lineage>
        <taxon>unclassified sequences</taxon>
        <taxon>metagenomes</taxon>
        <taxon>ecological metagenomes</taxon>
    </lineage>
</organism>